<dbReference type="AlphaFoldDB" id="A0A4V6NCG0"/>
<evidence type="ECO:0000256" key="1">
    <source>
        <dbReference type="SAM" id="Phobius"/>
    </source>
</evidence>
<name>A0A4V6NCG0_9GAMM</name>
<dbReference type="OrthoDB" id="344729at2"/>
<dbReference type="NCBIfam" id="NF041384">
    <property type="entry name" value="YHS_seleno_dom"/>
    <property type="match status" value="1"/>
</dbReference>
<dbReference type="EMBL" id="SMFQ01000003">
    <property type="protein sequence ID" value="TCJ87785.1"/>
    <property type="molecule type" value="Genomic_DNA"/>
</dbReference>
<keyword evidence="1" id="KW-0812">Transmembrane</keyword>
<accession>A0A4V6NCG0</accession>
<proteinExistence type="predicted"/>
<organism evidence="3 4">
    <name type="scientific">Cocleimonas flava</name>
    <dbReference type="NCBI Taxonomy" id="634765"/>
    <lineage>
        <taxon>Bacteria</taxon>
        <taxon>Pseudomonadati</taxon>
        <taxon>Pseudomonadota</taxon>
        <taxon>Gammaproteobacteria</taxon>
        <taxon>Thiotrichales</taxon>
        <taxon>Thiotrichaceae</taxon>
        <taxon>Cocleimonas</taxon>
    </lineage>
</organism>
<feature type="domain" description="YHS" evidence="2">
    <location>
        <begin position="62"/>
        <end position="107"/>
    </location>
</feature>
<reference evidence="3 4" key="1">
    <citation type="submission" date="2019-03" db="EMBL/GenBank/DDBJ databases">
        <title>Genomic Encyclopedia of Type Strains, Phase IV (KMG-IV): sequencing the most valuable type-strain genomes for metagenomic binning, comparative biology and taxonomic classification.</title>
        <authorList>
            <person name="Goeker M."/>
        </authorList>
    </citation>
    <scope>NUCLEOTIDE SEQUENCE [LARGE SCALE GENOMIC DNA]</scope>
    <source>
        <strain evidence="3 4">DSM 24830</strain>
    </source>
</reference>
<evidence type="ECO:0000313" key="4">
    <source>
        <dbReference type="Proteomes" id="UP000294887"/>
    </source>
</evidence>
<evidence type="ECO:0000259" key="2">
    <source>
        <dbReference type="Pfam" id="PF04945"/>
    </source>
</evidence>
<protein>
    <submittedName>
        <fullName evidence="3">YHS domain-containing protein</fullName>
    </submittedName>
</protein>
<evidence type="ECO:0000313" key="3">
    <source>
        <dbReference type="EMBL" id="TCJ87785.1"/>
    </source>
</evidence>
<keyword evidence="4" id="KW-1185">Reference proteome</keyword>
<gene>
    <name evidence="3" type="ORF">EV695_2300</name>
</gene>
<comment type="caution">
    <text evidence="3">The sequence shown here is derived from an EMBL/GenBank/DDBJ whole genome shotgun (WGS) entry which is preliminary data.</text>
</comment>
<keyword evidence="1" id="KW-0472">Membrane</keyword>
<dbReference type="Pfam" id="PF04945">
    <property type="entry name" value="YHS"/>
    <property type="match status" value="1"/>
</dbReference>
<dbReference type="RefSeq" id="WP_131906035.1">
    <property type="nucleotide sequence ID" value="NZ_BAAAFU010000004.1"/>
</dbReference>
<dbReference type="InterPro" id="IPR007029">
    <property type="entry name" value="YHS_dom"/>
</dbReference>
<keyword evidence="1" id="KW-1133">Transmembrane helix</keyword>
<sequence>MAKPLAVSNILSQPGFTLSLTSLRNSLIFLIIMWIGSSVAYAANGINIDSSNGLAIHGYDPVAYFSDSKPVEGKQEYTLDYKGNKWAFASEKNKQAFVENPEAFIPQYGGHCAYAAGKNAIANTDPFAWTIHNKKLFLNYSIGTRELWLKDKEAHIASADGYWPSLMKQVP</sequence>
<feature type="transmembrane region" description="Helical" evidence="1">
    <location>
        <begin position="26"/>
        <end position="43"/>
    </location>
</feature>
<dbReference type="Proteomes" id="UP000294887">
    <property type="component" value="Unassembled WGS sequence"/>
</dbReference>